<dbReference type="InterPro" id="IPR036034">
    <property type="entry name" value="PDZ_sf"/>
</dbReference>
<dbReference type="AlphaFoldDB" id="A0A1F6WPE9"/>
<keyword evidence="3 5" id="KW-0378">Hydrolase</keyword>
<dbReference type="Gene3D" id="3.30.750.44">
    <property type="match status" value="1"/>
</dbReference>
<dbReference type="GO" id="GO:0006508">
    <property type="term" value="P:proteolysis"/>
    <property type="evidence" value="ECO:0007669"/>
    <property type="project" value="UniProtKB-KW"/>
</dbReference>
<dbReference type="SMART" id="SM00245">
    <property type="entry name" value="TSPc"/>
    <property type="match status" value="1"/>
</dbReference>
<keyword evidence="6" id="KW-0472">Membrane</keyword>
<dbReference type="InterPro" id="IPR005151">
    <property type="entry name" value="Tail-specific_protease"/>
</dbReference>
<keyword evidence="2 5" id="KW-0645">Protease</keyword>
<dbReference type="SUPFAM" id="SSF52096">
    <property type="entry name" value="ClpP/crotonase"/>
    <property type="match status" value="1"/>
</dbReference>
<dbReference type="InterPro" id="IPR004447">
    <property type="entry name" value="Peptidase_S41A"/>
</dbReference>
<evidence type="ECO:0000256" key="2">
    <source>
        <dbReference type="ARBA" id="ARBA00022670"/>
    </source>
</evidence>
<dbReference type="PANTHER" id="PTHR32060:SF30">
    <property type="entry name" value="CARBOXY-TERMINAL PROCESSING PROTEASE CTPA"/>
    <property type="match status" value="1"/>
</dbReference>
<dbReference type="CDD" id="cd07560">
    <property type="entry name" value="Peptidase_S41_CPP"/>
    <property type="match status" value="1"/>
</dbReference>
<name>A0A1F6WPE9_9BACT</name>
<evidence type="ECO:0000313" key="9">
    <source>
        <dbReference type="EMBL" id="OGI83716.1"/>
    </source>
</evidence>
<dbReference type="PANTHER" id="PTHR32060">
    <property type="entry name" value="TAIL-SPECIFIC PROTEASE"/>
    <property type="match status" value="1"/>
</dbReference>
<dbReference type="FunFam" id="2.30.42.10:FF:000063">
    <property type="entry name" value="Peptidase, S41 family"/>
    <property type="match status" value="1"/>
</dbReference>
<evidence type="ECO:0000256" key="4">
    <source>
        <dbReference type="ARBA" id="ARBA00022825"/>
    </source>
</evidence>
<dbReference type="Pfam" id="PF03572">
    <property type="entry name" value="Peptidase_S41"/>
    <property type="match status" value="1"/>
</dbReference>
<comment type="similarity">
    <text evidence="1 5">Belongs to the peptidase S41A family.</text>
</comment>
<reference evidence="9 10" key="1">
    <citation type="journal article" date="2016" name="Nat. Commun.">
        <title>Thousands of microbial genomes shed light on interconnected biogeochemical processes in an aquifer system.</title>
        <authorList>
            <person name="Anantharaman K."/>
            <person name="Brown C.T."/>
            <person name="Hug L.A."/>
            <person name="Sharon I."/>
            <person name="Castelle C.J."/>
            <person name="Probst A.J."/>
            <person name="Thomas B.C."/>
            <person name="Singh A."/>
            <person name="Wilkins M.J."/>
            <person name="Karaoz U."/>
            <person name="Brodie E.L."/>
            <person name="Williams K.H."/>
            <person name="Hubbard S.S."/>
            <person name="Banfield J.F."/>
        </authorList>
    </citation>
    <scope>NUCLEOTIDE SEQUENCE [LARGE SCALE GENOMIC DNA]</scope>
</reference>
<evidence type="ECO:0000256" key="3">
    <source>
        <dbReference type="ARBA" id="ARBA00022801"/>
    </source>
</evidence>
<feature type="transmembrane region" description="Helical" evidence="6">
    <location>
        <begin position="20"/>
        <end position="40"/>
    </location>
</feature>
<evidence type="ECO:0000259" key="8">
    <source>
        <dbReference type="SMART" id="SM00245"/>
    </source>
</evidence>
<dbReference type="Pfam" id="PF17820">
    <property type="entry name" value="PDZ_6"/>
    <property type="match status" value="1"/>
</dbReference>
<dbReference type="Proteomes" id="UP000179448">
    <property type="component" value="Unassembled WGS sequence"/>
</dbReference>
<dbReference type="CDD" id="cd06782">
    <property type="entry name" value="cpPDZ_CPP-like"/>
    <property type="match status" value="1"/>
</dbReference>
<protein>
    <recommendedName>
        <fullName evidence="11">PDZ domain-containing protein</fullName>
    </recommendedName>
</protein>
<evidence type="ECO:0008006" key="11">
    <source>
        <dbReference type="Google" id="ProtNLM"/>
    </source>
</evidence>
<evidence type="ECO:0000256" key="6">
    <source>
        <dbReference type="SAM" id="Phobius"/>
    </source>
</evidence>
<dbReference type="GO" id="GO:0004175">
    <property type="term" value="F:endopeptidase activity"/>
    <property type="evidence" value="ECO:0007669"/>
    <property type="project" value="TreeGrafter"/>
</dbReference>
<evidence type="ECO:0000313" key="10">
    <source>
        <dbReference type="Proteomes" id="UP000179448"/>
    </source>
</evidence>
<dbReference type="InterPro" id="IPR041489">
    <property type="entry name" value="PDZ_6"/>
</dbReference>
<evidence type="ECO:0000259" key="7">
    <source>
        <dbReference type="SMART" id="SM00228"/>
    </source>
</evidence>
<feature type="domain" description="Tail specific protease" evidence="8">
    <location>
        <begin position="200"/>
        <end position="389"/>
    </location>
</feature>
<dbReference type="Gene3D" id="3.90.226.10">
    <property type="entry name" value="2-enoyl-CoA Hydratase, Chain A, domain 1"/>
    <property type="match status" value="1"/>
</dbReference>
<dbReference type="SMART" id="SM00228">
    <property type="entry name" value="PDZ"/>
    <property type="match status" value="1"/>
</dbReference>
<dbReference type="GO" id="GO:0008236">
    <property type="term" value="F:serine-type peptidase activity"/>
    <property type="evidence" value="ECO:0007669"/>
    <property type="project" value="UniProtKB-KW"/>
</dbReference>
<gene>
    <name evidence="9" type="ORF">A2997_02005</name>
</gene>
<keyword evidence="4 5" id="KW-0720">Serine protease</keyword>
<dbReference type="SUPFAM" id="SSF50156">
    <property type="entry name" value="PDZ domain-like"/>
    <property type="match status" value="1"/>
</dbReference>
<keyword evidence="6" id="KW-1133">Transmembrane helix</keyword>
<evidence type="ECO:0000256" key="5">
    <source>
        <dbReference type="RuleBase" id="RU004404"/>
    </source>
</evidence>
<dbReference type="EMBL" id="MFUQ01000013">
    <property type="protein sequence ID" value="OGI83716.1"/>
    <property type="molecule type" value="Genomic_DNA"/>
</dbReference>
<dbReference type="GO" id="GO:0030288">
    <property type="term" value="C:outer membrane-bounded periplasmic space"/>
    <property type="evidence" value="ECO:0007669"/>
    <property type="project" value="TreeGrafter"/>
</dbReference>
<organism evidence="9 10">
    <name type="scientific">Candidatus Nomurabacteria bacterium RIFCSPLOWO2_01_FULL_36_10b</name>
    <dbReference type="NCBI Taxonomy" id="1801766"/>
    <lineage>
        <taxon>Bacteria</taxon>
        <taxon>Candidatus Nomuraibacteriota</taxon>
    </lineage>
</organism>
<evidence type="ECO:0000256" key="1">
    <source>
        <dbReference type="ARBA" id="ARBA00009179"/>
    </source>
</evidence>
<dbReference type="NCBIfam" id="TIGR00225">
    <property type="entry name" value="prc"/>
    <property type="match status" value="1"/>
</dbReference>
<sequence>MTANYHSSKIQKLSLRLQPFVIGLLCIAFFGVGFLVRSLTDPGEPPKHISNTKTPEEVQSEADFGIFWETWKELENAYPFDDEEPSIQSRIYKATAGMVESFGDSHTSFFDPEETELFAQDVKGDFGGIGMEIGMREDVPTVIAPLKDSPADKAGIISGDVVYKVDGEDVLNESLDYIIQKIRGEVGTSVTITFLRKGDDNSFEKTIIRKRIETPVINTETRDDVFIIYFYSFNTHATDAFRKALEDFKISGKKKLIIDLRSNPGGFLESAIEITSMFLPRDTVILREKSGGTDEHVYRSFGYDLVDESISIVILIDEGSASASEILAGALSEYGRAKLVGTKTFGKGSVQEFLPLSDGSALKVTVSRWYTPKGKSINETGLVPDFMSSLTRKDIEDGNDPQLDIALKLLAE</sequence>
<proteinExistence type="inferred from homology"/>
<comment type="caution">
    <text evidence="9">The sequence shown here is derived from an EMBL/GenBank/DDBJ whole genome shotgun (WGS) entry which is preliminary data.</text>
</comment>
<dbReference type="GO" id="GO:0007165">
    <property type="term" value="P:signal transduction"/>
    <property type="evidence" value="ECO:0007669"/>
    <property type="project" value="TreeGrafter"/>
</dbReference>
<accession>A0A1F6WPE9</accession>
<dbReference type="InterPro" id="IPR029045">
    <property type="entry name" value="ClpP/crotonase-like_dom_sf"/>
</dbReference>
<keyword evidence="6" id="KW-0812">Transmembrane</keyword>
<dbReference type="STRING" id="1801766.A2997_02005"/>
<feature type="domain" description="PDZ" evidence="7">
    <location>
        <begin position="127"/>
        <end position="198"/>
    </location>
</feature>
<dbReference type="Gene3D" id="2.30.42.10">
    <property type="match status" value="1"/>
</dbReference>
<dbReference type="InterPro" id="IPR001478">
    <property type="entry name" value="PDZ"/>
</dbReference>